<evidence type="ECO:0000313" key="4">
    <source>
        <dbReference type="Proteomes" id="UP000553888"/>
    </source>
</evidence>
<feature type="region of interest" description="Disordered" evidence="1">
    <location>
        <begin position="212"/>
        <end position="264"/>
    </location>
</feature>
<feature type="domain" description="HTH marR-type" evidence="2">
    <location>
        <begin position="62"/>
        <end position="213"/>
    </location>
</feature>
<dbReference type="PRINTS" id="PR00598">
    <property type="entry name" value="HTHMARR"/>
</dbReference>
<dbReference type="PANTHER" id="PTHR33164">
    <property type="entry name" value="TRANSCRIPTIONAL REGULATOR, MARR FAMILY"/>
    <property type="match status" value="1"/>
</dbReference>
<dbReference type="InterPro" id="IPR036388">
    <property type="entry name" value="WH-like_DNA-bd_sf"/>
</dbReference>
<dbReference type="GO" id="GO:0003677">
    <property type="term" value="F:DNA binding"/>
    <property type="evidence" value="ECO:0007669"/>
    <property type="project" value="UniProtKB-KW"/>
</dbReference>
<dbReference type="PROSITE" id="PS50995">
    <property type="entry name" value="HTH_MARR_2"/>
    <property type="match status" value="1"/>
</dbReference>
<evidence type="ECO:0000259" key="2">
    <source>
        <dbReference type="PROSITE" id="PS50995"/>
    </source>
</evidence>
<evidence type="ECO:0000256" key="1">
    <source>
        <dbReference type="SAM" id="MobiDB-lite"/>
    </source>
</evidence>
<feature type="compositionally biased region" description="Low complexity" evidence="1">
    <location>
        <begin position="246"/>
        <end position="264"/>
    </location>
</feature>
<evidence type="ECO:0000313" key="3">
    <source>
        <dbReference type="EMBL" id="NYG97612.1"/>
    </source>
</evidence>
<keyword evidence="4" id="KW-1185">Reference proteome</keyword>
<dbReference type="Proteomes" id="UP000553888">
    <property type="component" value="Unassembled WGS sequence"/>
</dbReference>
<dbReference type="InterPro" id="IPR000835">
    <property type="entry name" value="HTH_MarR-typ"/>
</dbReference>
<gene>
    <name evidence="3" type="ORF">BJ979_000238</name>
</gene>
<proteinExistence type="predicted"/>
<keyword evidence="3" id="KW-0238">DNA-binding</keyword>
<sequence>MTERPEPTSAGAATRRTDAVAASEKGRSLPQAATRRTDAVAASEKGRSLPQAATRRTDAVAASEKGRSLPQAATRRTDAVAAWESLYRAQVSVLRHIRARFPEGVSFTEYDVLFTLSRAPGRALRIRDLNRHMLLTQPSVSRLIDRLVARGLVSKCSDPDDARGTIATLTDDGYALFRKVGTEHGRDIADRMLSSLDDDELAQLRRLSDKLRGASYPGNPADLDRLPPPPDVDVANGDKACDLDDLTGGSDASSTDSGSTTGAA</sequence>
<dbReference type="InterPro" id="IPR039422">
    <property type="entry name" value="MarR/SlyA-like"/>
</dbReference>
<dbReference type="SUPFAM" id="SSF46785">
    <property type="entry name" value="Winged helix' DNA-binding domain"/>
    <property type="match status" value="1"/>
</dbReference>
<dbReference type="PANTHER" id="PTHR33164:SF104">
    <property type="entry name" value="TRANSCRIPTIONAL REGULATORY PROTEIN"/>
    <property type="match status" value="1"/>
</dbReference>
<feature type="region of interest" description="Disordered" evidence="1">
    <location>
        <begin position="1"/>
        <end position="74"/>
    </location>
</feature>
<dbReference type="EMBL" id="JACBZY010000001">
    <property type="protein sequence ID" value="NYG97612.1"/>
    <property type="molecule type" value="Genomic_DNA"/>
</dbReference>
<dbReference type="Gene3D" id="1.10.10.10">
    <property type="entry name" value="Winged helix-like DNA-binding domain superfamily/Winged helix DNA-binding domain"/>
    <property type="match status" value="1"/>
</dbReference>
<name>A0A852Y6W9_9MICO</name>
<dbReference type="GO" id="GO:0006950">
    <property type="term" value="P:response to stress"/>
    <property type="evidence" value="ECO:0007669"/>
    <property type="project" value="TreeGrafter"/>
</dbReference>
<dbReference type="GO" id="GO:0003700">
    <property type="term" value="F:DNA-binding transcription factor activity"/>
    <property type="evidence" value="ECO:0007669"/>
    <property type="project" value="InterPro"/>
</dbReference>
<dbReference type="RefSeq" id="WP_179564402.1">
    <property type="nucleotide sequence ID" value="NZ_JACBZY010000001.1"/>
</dbReference>
<reference evidence="3 4" key="1">
    <citation type="submission" date="2020-07" db="EMBL/GenBank/DDBJ databases">
        <title>Sequencing the genomes of 1000 actinobacteria strains.</title>
        <authorList>
            <person name="Klenk H.-P."/>
        </authorList>
    </citation>
    <scope>NUCLEOTIDE SEQUENCE [LARGE SCALE GENOMIC DNA]</scope>
    <source>
        <strain evidence="3 4">DSM 23141</strain>
    </source>
</reference>
<organism evidence="3 4">
    <name type="scientific">Schumannella luteola</name>
    <dbReference type="NCBI Taxonomy" id="472059"/>
    <lineage>
        <taxon>Bacteria</taxon>
        <taxon>Bacillati</taxon>
        <taxon>Actinomycetota</taxon>
        <taxon>Actinomycetes</taxon>
        <taxon>Micrococcales</taxon>
        <taxon>Microbacteriaceae</taxon>
        <taxon>Schumannella</taxon>
    </lineage>
</organism>
<accession>A0A852Y6W9</accession>
<dbReference type="InterPro" id="IPR036390">
    <property type="entry name" value="WH_DNA-bd_sf"/>
</dbReference>
<comment type="caution">
    <text evidence="3">The sequence shown here is derived from an EMBL/GenBank/DDBJ whole genome shotgun (WGS) entry which is preliminary data.</text>
</comment>
<dbReference type="SMART" id="SM00347">
    <property type="entry name" value="HTH_MARR"/>
    <property type="match status" value="1"/>
</dbReference>
<protein>
    <submittedName>
        <fullName evidence="3">DNA-binding MarR family transcriptional regulator</fullName>
    </submittedName>
</protein>
<dbReference type="Pfam" id="PF12802">
    <property type="entry name" value="MarR_2"/>
    <property type="match status" value="1"/>
</dbReference>
<dbReference type="AlphaFoldDB" id="A0A852Y6W9"/>